<evidence type="ECO:0000313" key="3">
    <source>
        <dbReference type="Proteomes" id="UP001149009"/>
    </source>
</evidence>
<evidence type="ECO:0000256" key="1">
    <source>
        <dbReference type="SAM" id="MobiDB-lite"/>
    </source>
</evidence>
<proteinExistence type="predicted"/>
<accession>A0A9X3B0A5</accession>
<comment type="caution">
    <text evidence="2">The sequence shown here is derived from an EMBL/GenBank/DDBJ whole genome shotgun (WGS) entry which is preliminary data.</text>
</comment>
<protein>
    <submittedName>
        <fullName evidence="2">DUF1403 family protein</fullName>
    </submittedName>
</protein>
<dbReference type="RefSeq" id="WP_261516447.1">
    <property type="nucleotide sequence ID" value="NZ_JAODNV010000016.1"/>
</dbReference>
<keyword evidence="3" id="KW-1185">Reference proteome</keyword>
<dbReference type="Proteomes" id="UP001149009">
    <property type="component" value="Unassembled WGS sequence"/>
</dbReference>
<evidence type="ECO:0000313" key="2">
    <source>
        <dbReference type="EMBL" id="MCT8991520.1"/>
    </source>
</evidence>
<feature type="region of interest" description="Disordered" evidence="1">
    <location>
        <begin position="1"/>
        <end position="22"/>
    </location>
</feature>
<sequence>MPPRPHHLPEPPPAFPPLPDWTRTAGQCESPEDALFSAGAALAAIHPIACASHPITELWRQRLALASAEAVVRLQGRREDAATLRDHLYFTRPGDDPGPAGSVLLAWQMLAKGSILRPPAPDSDWRETLANLLSFTIDEAAEEAIDAPFAEGARCGNPLEAAISVAALSLRLRPDSRPLALWLADVALARSLNWPAPVPLFAIRLDRSSLTLAAGPQADPRRWLAACARAYGQAAAFAHDLYADLARRAERLLAIAPRLRGRDADETVLALLKEDALAARQGRAASDRSSRRLFGRLVSLGAVRELTGRPAFRLYGL</sequence>
<gene>
    <name evidence="2" type="ORF">NYR54_14650</name>
</gene>
<dbReference type="AlphaFoldDB" id="A0A9X3B0A5"/>
<dbReference type="InterPro" id="IPR009843">
    <property type="entry name" value="DUF1403"/>
</dbReference>
<reference evidence="2" key="1">
    <citation type="submission" date="2022-08" db="EMBL/GenBank/DDBJ databases">
        <title>Chelativorans sichuanense sp. nov., a paraffin oil-degrading bacterium isolated from a mixture of oil-based drill cuttings and paddy soil.</title>
        <authorList>
            <person name="Yu J."/>
            <person name="Liu H."/>
            <person name="Chen Q."/>
        </authorList>
    </citation>
    <scope>NUCLEOTIDE SEQUENCE</scope>
    <source>
        <strain evidence="2">SCAU 2101</strain>
    </source>
</reference>
<dbReference type="Pfam" id="PF07183">
    <property type="entry name" value="DUF1403"/>
    <property type="match status" value="1"/>
</dbReference>
<organism evidence="2 3">
    <name type="scientific">Chelativorans petroleitrophicus</name>
    <dbReference type="NCBI Taxonomy" id="2975484"/>
    <lineage>
        <taxon>Bacteria</taxon>
        <taxon>Pseudomonadati</taxon>
        <taxon>Pseudomonadota</taxon>
        <taxon>Alphaproteobacteria</taxon>
        <taxon>Hyphomicrobiales</taxon>
        <taxon>Phyllobacteriaceae</taxon>
        <taxon>Chelativorans</taxon>
    </lineage>
</organism>
<feature type="compositionally biased region" description="Pro residues" evidence="1">
    <location>
        <begin position="10"/>
        <end position="19"/>
    </location>
</feature>
<dbReference type="EMBL" id="JAODNV010000016">
    <property type="protein sequence ID" value="MCT8991520.1"/>
    <property type="molecule type" value="Genomic_DNA"/>
</dbReference>
<name>A0A9X3B0A5_9HYPH</name>